<evidence type="ECO:0000256" key="1">
    <source>
        <dbReference type="SAM" id="MobiDB-lite"/>
    </source>
</evidence>
<dbReference type="EMBL" id="JACBZA010000001">
    <property type="protein sequence ID" value="NYH81710.1"/>
    <property type="molecule type" value="Genomic_DNA"/>
</dbReference>
<evidence type="ECO:0000313" key="2">
    <source>
        <dbReference type="EMBL" id="NYH81710.1"/>
    </source>
</evidence>
<organism evidence="2 3">
    <name type="scientific">Actinopolymorpha cephalotaxi</name>
    <dbReference type="NCBI Taxonomy" id="504797"/>
    <lineage>
        <taxon>Bacteria</taxon>
        <taxon>Bacillati</taxon>
        <taxon>Actinomycetota</taxon>
        <taxon>Actinomycetes</taxon>
        <taxon>Propionibacteriales</taxon>
        <taxon>Actinopolymorphaceae</taxon>
        <taxon>Actinopolymorpha</taxon>
    </lineage>
</organism>
<evidence type="ECO:0000313" key="3">
    <source>
        <dbReference type="Proteomes" id="UP000533017"/>
    </source>
</evidence>
<protein>
    <submittedName>
        <fullName evidence="2">Uncharacterized protein</fullName>
    </submittedName>
</protein>
<dbReference type="Proteomes" id="UP000533017">
    <property type="component" value="Unassembled WGS sequence"/>
</dbReference>
<name>A0ABX2RWG4_9ACTN</name>
<sequence>MATTVTETTDKSLSGAPGACSPEVRPPRQ</sequence>
<reference evidence="2 3" key="1">
    <citation type="submission" date="2020-07" db="EMBL/GenBank/DDBJ databases">
        <title>Sequencing the genomes of 1000 actinobacteria strains.</title>
        <authorList>
            <person name="Klenk H.-P."/>
        </authorList>
    </citation>
    <scope>NUCLEOTIDE SEQUENCE [LARGE SCALE GENOMIC DNA]</scope>
    <source>
        <strain evidence="2 3">DSM 45117</strain>
    </source>
</reference>
<gene>
    <name evidence="2" type="ORF">FHR37_000561</name>
</gene>
<keyword evidence="3" id="KW-1185">Reference proteome</keyword>
<proteinExistence type="predicted"/>
<feature type="region of interest" description="Disordered" evidence="1">
    <location>
        <begin position="1"/>
        <end position="29"/>
    </location>
</feature>
<accession>A0ABX2RWG4</accession>
<comment type="caution">
    <text evidence="2">The sequence shown here is derived from an EMBL/GenBank/DDBJ whole genome shotgun (WGS) entry which is preliminary data.</text>
</comment>